<reference evidence="1 2" key="1">
    <citation type="submission" date="2016-10" db="EMBL/GenBank/DDBJ databases">
        <authorList>
            <person name="de Groot N.N."/>
        </authorList>
    </citation>
    <scope>NUCLEOTIDE SEQUENCE [LARGE SCALE GENOMIC DNA]</scope>
    <source>
        <strain evidence="1 2">CGMCC 1.9157</strain>
    </source>
</reference>
<sequence length="39" mass="4554">MFFAPFHPVFPLGYHAQGRVNPLISTPLFFQRLPADYNF</sequence>
<dbReference type="Proteomes" id="UP000199236">
    <property type="component" value="Unassembled WGS sequence"/>
</dbReference>
<keyword evidence="2" id="KW-1185">Reference proteome</keyword>
<organism evidence="1 2">
    <name type="scientific">Cohaesibacter marisflavi</name>
    <dbReference type="NCBI Taxonomy" id="655353"/>
    <lineage>
        <taxon>Bacteria</taxon>
        <taxon>Pseudomonadati</taxon>
        <taxon>Pseudomonadota</taxon>
        <taxon>Alphaproteobacteria</taxon>
        <taxon>Hyphomicrobiales</taxon>
        <taxon>Cohaesibacteraceae</taxon>
    </lineage>
</organism>
<dbReference type="AlphaFoldDB" id="A0A1I5J0B0"/>
<evidence type="ECO:0000313" key="1">
    <source>
        <dbReference type="EMBL" id="SFO66255.1"/>
    </source>
</evidence>
<dbReference type="STRING" id="655353.SAMN04488056_110117"/>
<dbReference type="EMBL" id="FOVR01000010">
    <property type="protein sequence ID" value="SFO66255.1"/>
    <property type="molecule type" value="Genomic_DNA"/>
</dbReference>
<protein>
    <submittedName>
        <fullName evidence="1">Uncharacterized protein</fullName>
    </submittedName>
</protein>
<evidence type="ECO:0000313" key="2">
    <source>
        <dbReference type="Proteomes" id="UP000199236"/>
    </source>
</evidence>
<accession>A0A1I5J0B0</accession>
<gene>
    <name evidence="1" type="ORF">SAMN04488056_110117</name>
</gene>
<proteinExistence type="predicted"/>
<name>A0A1I5J0B0_9HYPH</name>